<dbReference type="AlphaFoldDB" id="A0AAQ3P286"/>
<sequence>MIIAESEGVGQKRLQFTIRIPMSLGFTKVLEKSSSIAPNMTSSASFLASCIEGLGGSLRTASGKYVLSPRPALSRIFRWNSRFSSVKKPLLLDWSMNIFFEHLRASSGL</sequence>
<protein>
    <submittedName>
        <fullName evidence="1">Uncharacterized protein</fullName>
    </submittedName>
</protein>
<keyword evidence="2" id="KW-1185">Reference proteome</keyword>
<organism evidence="1 2">
    <name type="scientific">Vigna mungo</name>
    <name type="common">Black gram</name>
    <name type="synonym">Phaseolus mungo</name>
    <dbReference type="NCBI Taxonomy" id="3915"/>
    <lineage>
        <taxon>Eukaryota</taxon>
        <taxon>Viridiplantae</taxon>
        <taxon>Streptophyta</taxon>
        <taxon>Embryophyta</taxon>
        <taxon>Tracheophyta</taxon>
        <taxon>Spermatophyta</taxon>
        <taxon>Magnoliopsida</taxon>
        <taxon>eudicotyledons</taxon>
        <taxon>Gunneridae</taxon>
        <taxon>Pentapetalae</taxon>
        <taxon>rosids</taxon>
        <taxon>fabids</taxon>
        <taxon>Fabales</taxon>
        <taxon>Fabaceae</taxon>
        <taxon>Papilionoideae</taxon>
        <taxon>50 kb inversion clade</taxon>
        <taxon>NPAAA clade</taxon>
        <taxon>indigoferoid/millettioid clade</taxon>
        <taxon>Phaseoleae</taxon>
        <taxon>Vigna</taxon>
    </lineage>
</organism>
<evidence type="ECO:0000313" key="2">
    <source>
        <dbReference type="Proteomes" id="UP001374535"/>
    </source>
</evidence>
<dbReference type="EMBL" id="CP144699">
    <property type="protein sequence ID" value="WVZ19540.1"/>
    <property type="molecule type" value="Genomic_DNA"/>
</dbReference>
<accession>A0AAQ3P286</accession>
<evidence type="ECO:0000313" key="1">
    <source>
        <dbReference type="EMBL" id="WVZ19540.1"/>
    </source>
</evidence>
<gene>
    <name evidence="1" type="ORF">V8G54_006862</name>
</gene>
<dbReference type="Proteomes" id="UP001374535">
    <property type="component" value="Chromosome 2"/>
</dbReference>
<reference evidence="1 2" key="1">
    <citation type="journal article" date="2023" name="Life. Sci Alliance">
        <title>Evolutionary insights into 3D genome organization and epigenetic landscape of Vigna mungo.</title>
        <authorList>
            <person name="Junaid A."/>
            <person name="Singh B."/>
            <person name="Bhatia S."/>
        </authorList>
    </citation>
    <scope>NUCLEOTIDE SEQUENCE [LARGE SCALE GENOMIC DNA]</scope>
    <source>
        <strain evidence="1">Urdbean</strain>
    </source>
</reference>
<proteinExistence type="predicted"/>
<name>A0AAQ3P286_VIGMU</name>